<sequence>MNFSNRSQKLWTMALILALVVFLLLCNIRPEQLEQTLHKRGDPEGEADGHNKDTKADHGAWKDLWGSMPEKLKHTLHKRGDKDDDDNGDDAHNTLENGWGAVPEDLNDQRETAKRKIPGPKTEPPFEPCNRKDWVMWLSFGAPHEEFWSHRDARDVSCLKDADWKSDACTGFIDRPGTFFLEQFDFKIGCQRRDFARLNLPDFRNAFREEMGSMISFEPFIKERFAKDLTHMCNKEHYVKELKDSLWGDVASESKKRCNAFARFYINWNKS</sequence>
<comment type="caution">
    <text evidence="3">The sequence shown here is derived from an EMBL/GenBank/DDBJ whole genome shotgun (WGS) entry which is preliminary data.</text>
</comment>
<keyword evidence="2" id="KW-0732">Signal</keyword>
<evidence type="ECO:0000313" key="3">
    <source>
        <dbReference type="EMBL" id="KAK8177280.1"/>
    </source>
</evidence>
<evidence type="ECO:0000313" key="4">
    <source>
        <dbReference type="Proteomes" id="UP001456524"/>
    </source>
</evidence>
<dbReference type="Pfam" id="PF09056">
    <property type="entry name" value="Phospholip_A2_3"/>
    <property type="match status" value="1"/>
</dbReference>
<gene>
    <name evidence="3" type="ORF">IWX90DRAFT_13059</name>
</gene>
<accession>A0ABR1Y665</accession>
<feature type="region of interest" description="Disordered" evidence="1">
    <location>
        <begin position="37"/>
        <end position="60"/>
    </location>
</feature>
<dbReference type="InterPro" id="IPR036444">
    <property type="entry name" value="PLipase_A2_dom_sf"/>
</dbReference>
<dbReference type="Gene3D" id="1.20.90.10">
    <property type="entry name" value="Phospholipase A2 domain"/>
    <property type="match status" value="1"/>
</dbReference>
<dbReference type="EMBL" id="JBBWUH010000001">
    <property type="protein sequence ID" value="KAK8177280.1"/>
    <property type="molecule type" value="Genomic_DNA"/>
</dbReference>
<dbReference type="InterPro" id="IPR015141">
    <property type="entry name" value="PLipase_A2_prok/fun"/>
</dbReference>
<feature type="chain" id="PRO_5047325017" evidence="2">
    <location>
        <begin position="31"/>
        <end position="271"/>
    </location>
</feature>
<name>A0ABR1Y665_9PEZI</name>
<feature type="signal peptide" evidence="2">
    <location>
        <begin position="1"/>
        <end position="30"/>
    </location>
</feature>
<proteinExistence type="predicted"/>
<keyword evidence="4" id="KW-1185">Reference proteome</keyword>
<evidence type="ECO:0000256" key="1">
    <source>
        <dbReference type="SAM" id="MobiDB-lite"/>
    </source>
</evidence>
<feature type="region of interest" description="Disordered" evidence="1">
    <location>
        <begin position="76"/>
        <end position="126"/>
    </location>
</feature>
<evidence type="ECO:0000256" key="2">
    <source>
        <dbReference type="SAM" id="SignalP"/>
    </source>
</evidence>
<reference evidence="3 4" key="1">
    <citation type="journal article" date="2022" name="G3 (Bethesda)">
        <title>Enemy or ally: a genomic approach to elucidate the lifestyle of Phyllosticta citrichinaensis.</title>
        <authorList>
            <person name="Buijs V.A."/>
            <person name="Groenewald J.Z."/>
            <person name="Haridas S."/>
            <person name="LaButti K.M."/>
            <person name="Lipzen A."/>
            <person name="Martin F.M."/>
            <person name="Barry K."/>
            <person name="Grigoriev I.V."/>
            <person name="Crous P.W."/>
            <person name="Seidl M.F."/>
        </authorList>
    </citation>
    <scope>NUCLEOTIDE SEQUENCE [LARGE SCALE GENOMIC DNA]</scope>
    <source>
        <strain evidence="3 4">CBS 129764</strain>
    </source>
</reference>
<organism evidence="3 4">
    <name type="scientific">Phyllosticta citrichinensis</name>
    <dbReference type="NCBI Taxonomy" id="1130410"/>
    <lineage>
        <taxon>Eukaryota</taxon>
        <taxon>Fungi</taxon>
        <taxon>Dikarya</taxon>
        <taxon>Ascomycota</taxon>
        <taxon>Pezizomycotina</taxon>
        <taxon>Dothideomycetes</taxon>
        <taxon>Dothideomycetes incertae sedis</taxon>
        <taxon>Botryosphaeriales</taxon>
        <taxon>Phyllostictaceae</taxon>
        <taxon>Phyllosticta</taxon>
    </lineage>
</organism>
<protein>
    <submittedName>
        <fullName evidence="3">Uncharacterized protein</fullName>
    </submittedName>
</protein>
<dbReference type="Proteomes" id="UP001456524">
    <property type="component" value="Unassembled WGS sequence"/>
</dbReference>